<accession>A0A0D0B7U0</accession>
<dbReference type="EMBL" id="KN834922">
    <property type="protein sequence ID" value="KIK50181.1"/>
    <property type="molecule type" value="Genomic_DNA"/>
</dbReference>
<keyword evidence="2" id="KW-1185">Reference proteome</keyword>
<gene>
    <name evidence="1" type="ORF">GYMLUDRAFT_253197</name>
</gene>
<evidence type="ECO:0000313" key="2">
    <source>
        <dbReference type="Proteomes" id="UP000053593"/>
    </source>
</evidence>
<proteinExistence type="predicted"/>
<name>A0A0D0B7U0_9AGAR</name>
<evidence type="ECO:0000313" key="1">
    <source>
        <dbReference type="EMBL" id="KIK50181.1"/>
    </source>
</evidence>
<dbReference type="OrthoDB" id="2624269at2759"/>
<dbReference type="AlphaFoldDB" id="A0A0D0B7U0"/>
<organism evidence="1 2">
    <name type="scientific">Collybiopsis luxurians FD-317 M1</name>
    <dbReference type="NCBI Taxonomy" id="944289"/>
    <lineage>
        <taxon>Eukaryota</taxon>
        <taxon>Fungi</taxon>
        <taxon>Dikarya</taxon>
        <taxon>Basidiomycota</taxon>
        <taxon>Agaricomycotina</taxon>
        <taxon>Agaricomycetes</taxon>
        <taxon>Agaricomycetidae</taxon>
        <taxon>Agaricales</taxon>
        <taxon>Marasmiineae</taxon>
        <taxon>Omphalotaceae</taxon>
        <taxon>Collybiopsis</taxon>
        <taxon>Collybiopsis luxurians</taxon>
    </lineage>
</organism>
<reference evidence="1 2" key="1">
    <citation type="submission" date="2014-04" db="EMBL/GenBank/DDBJ databases">
        <title>Evolutionary Origins and Diversification of the Mycorrhizal Mutualists.</title>
        <authorList>
            <consortium name="DOE Joint Genome Institute"/>
            <consortium name="Mycorrhizal Genomics Consortium"/>
            <person name="Kohler A."/>
            <person name="Kuo A."/>
            <person name="Nagy L.G."/>
            <person name="Floudas D."/>
            <person name="Copeland A."/>
            <person name="Barry K.W."/>
            <person name="Cichocki N."/>
            <person name="Veneault-Fourrey C."/>
            <person name="LaButti K."/>
            <person name="Lindquist E.A."/>
            <person name="Lipzen A."/>
            <person name="Lundell T."/>
            <person name="Morin E."/>
            <person name="Murat C."/>
            <person name="Riley R."/>
            <person name="Ohm R."/>
            <person name="Sun H."/>
            <person name="Tunlid A."/>
            <person name="Henrissat B."/>
            <person name="Grigoriev I.V."/>
            <person name="Hibbett D.S."/>
            <person name="Martin F."/>
        </authorList>
    </citation>
    <scope>NUCLEOTIDE SEQUENCE [LARGE SCALE GENOMIC DNA]</scope>
    <source>
        <strain evidence="1 2">FD-317 M1</strain>
    </source>
</reference>
<dbReference type="Proteomes" id="UP000053593">
    <property type="component" value="Unassembled WGS sequence"/>
</dbReference>
<sequence>MSPTSRPFHQPTIPLSGSFVNQETHYIHFEDLIGGTWDCWLQGNWAMDISWELFQETEELAVHWACNTSAGKQRSGSSMDSDTLDLGHCTTRKCQGQIECVNPTCAHLVCPNVHGPTHIQKQLQLCCSAHNCGAELIHTPCPNEAQIIHWSGGVHYINGIAEHNHPKLPTLHLTPSEKTKLQQLVIGNPKSAPATLISGNTVNGTTTTDISNVLIHSGRVGYYHSAILGKDTSKAGNDFIASFMEYQRENPDWIISETMLSGGCSLPLWPLSFMMKHFKLLNHSMVLFLMQLMHSGMNAALCWYYSNGATARHFKHHFLVLFESIAGIAQDCGKQVKDELFTNIVNFSEAEWHGFIILSVQDS</sequence>
<protein>
    <submittedName>
        <fullName evidence="1">Unplaced genomic scaffold GYMLUscaffold_174, whole genome shotgun sequence</fullName>
    </submittedName>
</protein>
<dbReference type="HOGENOM" id="CLU_803060_0_0_1"/>